<comment type="caution">
    <text evidence="4">The sequence shown here is derived from an EMBL/GenBank/DDBJ whole genome shotgun (WGS) entry which is preliminary data.</text>
</comment>
<evidence type="ECO:0000259" key="2">
    <source>
        <dbReference type="Pfam" id="PF00535"/>
    </source>
</evidence>
<dbReference type="Gene3D" id="3.90.550.10">
    <property type="entry name" value="Spore Coat Polysaccharide Biosynthesis Protein SpsA, Chain A"/>
    <property type="match status" value="1"/>
</dbReference>
<evidence type="ECO:0000313" key="4">
    <source>
        <dbReference type="EMBL" id="OGC57042.1"/>
    </source>
</evidence>
<dbReference type="Pfam" id="PF00535">
    <property type="entry name" value="Glycos_transf_2"/>
    <property type="match status" value="1"/>
</dbReference>
<evidence type="ECO:0000259" key="1">
    <source>
        <dbReference type="Pfam" id="PF00534"/>
    </source>
</evidence>
<dbReference type="InterPro" id="IPR028098">
    <property type="entry name" value="Glyco_trans_4-like_N"/>
</dbReference>
<dbReference type="STRING" id="1802630.A3H26_03435"/>
<evidence type="ECO:0000313" key="5">
    <source>
        <dbReference type="Proteomes" id="UP000177763"/>
    </source>
</evidence>
<evidence type="ECO:0008006" key="6">
    <source>
        <dbReference type="Google" id="ProtNLM"/>
    </source>
</evidence>
<sequence length="640" mass="73254">MKLSIVIPAKNEEKRINRTLKTYGSFFAGQKLSNEIEIIVVVNNTFDSTLKIISEYSKKYPFIKALETKYASGKGGAVSLGFLMSKGEYVSYIDADGSVSPSEVLKLYNFIKETKSSDGVIAERKIKSMTLKRHILSKFYNLIVSVLFDLPYKDTQCAVKIFKSEVAKNIARKLSNTGWTFDVNLLLVARKLNYKILEKEILWNEKDGSKFSLIDGLLRVPFELFSLKKLEIVETVIHLFNRLKTHKRKGINKKKLNVLILSFKDIKQPGAGGAEVYIHEIAKRLAKKHNIFMFTSSSTSLSDKDVIDGVNITRKGRGLFVYFYAFIYYMLYFRHDMDLVIDTHKGIPFFTPLYSNKPKILLVHHVHKHMWFDEFFFPLALLGYFLELYIMPLVYKGISVVTVSPSSLTELRKIGFDDKKTYISYPAIQVKLKKAMKKTANPTMLYLGRLKEYKRIEYAIRALKKLLPEFPKLRLMIAGEGDYEKKLISLVKKLNLIKHVDFLGLVSEEEKVKLMQKAWVFLMPSKVEGWGITVMEAGALGTPSVGTNVLGLRDSIVDSKTGFLSDSFGEFTSNIRRLLINPNMRNEMGRNSKNRASKFSWNSSAEIFEHVIEAVNSKKDESLLSNKAYPWEVALRAYLF</sequence>
<dbReference type="AlphaFoldDB" id="A0A1F4VII4"/>
<dbReference type="Pfam" id="PF00534">
    <property type="entry name" value="Glycos_transf_1"/>
    <property type="match status" value="1"/>
</dbReference>
<dbReference type="InterPro" id="IPR001173">
    <property type="entry name" value="Glyco_trans_2-like"/>
</dbReference>
<dbReference type="SUPFAM" id="SSF53756">
    <property type="entry name" value="UDP-Glycosyltransferase/glycogen phosphorylase"/>
    <property type="match status" value="1"/>
</dbReference>
<proteinExistence type="predicted"/>
<dbReference type="GO" id="GO:0016757">
    <property type="term" value="F:glycosyltransferase activity"/>
    <property type="evidence" value="ECO:0007669"/>
    <property type="project" value="InterPro"/>
</dbReference>
<dbReference type="InterPro" id="IPR029044">
    <property type="entry name" value="Nucleotide-diphossugar_trans"/>
</dbReference>
<dbReference type="SUPFAM" id="SSF53448">
    <property type="entry name" value="Nucleotide-diphospho-sugar transferases"/>
    <property type="match status" value="1"/>
</dbReference>
<gene>
    <name evidence="4" type="ORF">A3H26_03435</name>
</gene>
<dbReference type="Proteomes" id="UP000177763">
    <property type="component" value="Unassembled WGS sequence"/>
</dbReference>
<protein>
    <recommendedName>
        <fullName evidence="6">Glycosyl transferase family 1 domain-containing protein</fullName>
    </recommendedName>
</protein>
<name>A0A1F4VII4_UNCKA</name>
<feature type="domain" description="Glycosyltransferase 2-like" evidence="2">
    <location>
        <begin position="4"/>
        <end position="142"/>
    </location>
</feature>
<dbReference type="EMBL" id="MEVN01000023">
    <property type="protein sequence ID" value="OGC57042.1"/>
    <property type="molecule type" value="Genomic_DNA"/>
</dbReference>
<dbReference type="CDD" id="cd03801">
    <property type="entry name" value="GT4_PimA-like"/>
    <property type="match status" value="1"/>
</dbReference>
<feature type="domain" description="Glycosyltransferase subfamily 4-like N-terminal" evidence="3">
    <location>
        <begin position="272"/>
        <end position="428"/>
    </location>
</feature>
<accession>A0A1F4VII4</accession>
<dbReference type="PANTHER" id="PTHR10859">
    <property type="entry name" value="GLYCOSYL TRANSFERASE"/>
    <property type="match status" value="1"/>
</dbReference>
<dbReference type="InterPro" id="IPR001296">
    <property type="entry name" value="Glyco_trans_1"/>
</dbReference>
<dbReference type="Pfam" id="PF13439">
    <property type="entry name" value="Glyco_transf_4"/>
    <property type="match status" value="1"/>
</dbReference>
<reference evidence="4 5" key="1">
    <citation type="journal article" date="2016" name="Nat. Commun.">
        <title>Thousands of microbial genomes shed light on interconnected biogeochemical processes in an aquifer system.</title>
        <authorList>
            <person name="Anantharaman K."/>
            <person name="Brown C.T."/>
            <person name="Hug L.A."/>
            <person name="Sharon I."/>
            <person name="Castelle C.J."/>
            <person name="Probst A.J."/>
            <person name="Thomas B.C."/>
            <person name="Singh A."/>
            <person name="Wilkins M.J."/>
            <person name="Karaoz U."/>
            <person name="Brodie E.L."/>
            <person name="Williams K.H."/>
            <person name="Hubbard S.S."/>
            <person name="Banfield J.F."/>
        </authorList>
    </citation>
    <scope>NUCLEOTIDE SEQUENCE [LARGE SCALE GENOMIC DNA]</scope>
</reference>
<dbReference type="PANTHER" id="PTHR10859:SF91">
    <property type="entry name" value="DOLICHYL-PHOSPHATE BETA-GLUCOSYLTRANSFERASE"/>
    <property type="match status" value="1"/>
</dbReference>
<feature type="domain" description="Glycosyl transferase family 1" evidence="1">
    <location>
        <begin position="434"/>
        <end position="595"/>
    </location>
</feature>
<dbReference type="Gene3D" id="3.40.50.2000">
    <property type="entry name" value="Glycogen Phosphorylase B"/>
    <property type="match status" value="2"/>
</dbReference>
<organism evidence="4 5">
    <name type="scientific">candidate division WWE3 bacterium RIFCSPLOWO2_12_FULL_36_10</name>
    <dbReference type="NCBI Taxonomy" id="1802630"/>
    <lineage>
        <taxon>Bacteria</taxon>
        <taxon>Katanobacteria</taxon>
    </lineage>
</organism>
<dbReference type="GO" id="GO:0006487">
    <property type="term" value="P:protein N-linked glycosylation"/>
    <property type="evidence" value="ECO:0007669"/>
    <property type="project" value="TreeGrafter"/>
</dbReference>
<evidence type="ECO:0000259" key="3">
    <source>
        <dbReference type="Pfam" id="PF13439"/>
    </source>
</evidence>